<gene>
    <name evidence="2" type="ORF">EV385_0589</name>
</gene>
<sequence>MRHLWHLFNAAMLLNVVLWLLADTTASKWLHGIAAIAFGVAVLATRPKQPPTLH</sequence>
<proteinExistence type="predicted"/>
<keyword evidence="3" id="KW-1185">Reference proteome</keyword>
<dbReference type="RefSeq" id="WP_165449376.1">
    <property type="nucleotide sequence ID" value="NZ_SHKY01000001.1"/>
</dbReference>
<comment type="caution">
    <text evidence="2">The sequence shown here is derived from an EMBL/GenBank/DDBJ whole genome shotgun (WGS) entry which is preliminary data.</text>
</comment>
<feature type="transmembrane region" description="Helical" evidence="1">
    <location>
        <begin position="5"/>
        <end position="22"/>
    </location>
</feature>
<keyword evidence="1" id="KW-0472">Membrane</keyword>
<keyword evidence="1" id="KW-1133">Transmembrane helix</keyword>
<dbReference type="AlphaFoldDB" id="A0A4Q7ZDU6"/>
<evidence type="ECO:0000313" key="3">
    <source>
        <dbReference type="Proteomes" id="UP000292564"/>
    </source>
</evidence>
<keyword evidence="1" id="KW-0812">Transmembrane</keyword>
<organism evidence="2 3">
    <name type="scientific">Krasilnikovia cinnamomea</name>
    <dbReference type="NCBI Taxonomy" id="349313"/>
    <lineage>
        <taxon>Bacteria</taxon>
        <taxon>Bacillati</taxon>
        <taxon>Actinomycetota</taxon>
        <taxon>Actinomycetes</taxon>
        <taxon>Micromonosporales</taxon>
        <taxon>Micromonosporaceae</taxon>
        <taxon>Krasilnikovia</taxon>
    </lineage>
</organism>
<accession>A0A4Q7ZDU6</accession>
<name>A0A4Q7ZDU6_9ACTN</name>
<evidence type="ECO:0000256" key="1">
    <source>
        <dbReference type="SAM" id="Phobius"/>
    </source>
</evidence>
<evidence type="ECO:0000313" key="2">
    <source>
        <dbReference type="EMBL" id="RZU48860.1"/>
    </source>
</evidence>
<feature type="transmembrane region" description="Helical" evidence="1">
    <location>
        <begin position="28"/>
        <end position="45"/>
    </location>
</feature>
<reference evidence="2 3" key="1">
    <citation type="submission" date="2019-02" db="EMBL/GenBank/DDBJ databases">
        <title>Sequencing the genomes of 1000 actinobacteria strains.</title>
        <authorList>
            <person name="Klenk H.-P."/>
        </authorList>
    </citation>
    <scope>NUCLEOTIDE SEQUENCE [LARGE SCALE GENOMIC DNA]</scope>
    <source>
        <strain evidence="2 3">DSM 45162</strain>
    </source>
</reference>
<protein>
    <submittedName>
        <fullName evidence="2">Uncharacterized protein</fullName>
    </submittedName>
</protein>
<dbReference type="Proteomes" id="UP000292564">
    <property type="component" value="Unassembled WGS sequence"/>
</dbReference>
<dbReference type="EMBL" id="SHKY01000001">
    <property type="protein sequence ID" value="RZU48860.1"/>
    <property type="molecule type" value="Genomic_DNA"/>
</dbReference>